<dbReference type="AlphaFoldDB" id="A0AAV3ZQ27"/>
<gene>
    <name evidence="4" type="ORF">PoB_002454600</name>
</gene>
<dbReference type="InterPro" id="IPR016186">
    <property type="entry name" value="C-type_lectin-like/link_sf"/>
</dbReference>
<protein>
    <submittedName>
        <fullName evidence="4">Macrophage mannose receptor 1</fullName>
    </submittedName>
</protein>
<evidence type="ECO:0000259" key="3">
    <source>
        <dbReference type="PROSITE" id="PS50041"/>
    </source>
</evidence>
<dbReference type="Pfam" id="PF00059">
    <property type="entry name" value="Lectin_C"/>
    <property type="match status" value="2"/>
</dbReference>
<keyword evidence="2" id="KW-0732">Signal</keyword>
<keyword evidence="4" id="KW-0675">Receptor</keyword>
<evidence type="ECO:0000256" key="1">
    <source>
        <dbReference type="ARBA" id="ARBA00023157"/>
    </source>
</evidence>
<dbReference type="PROSITE" id="PS50041">
    <property type="entry name" value="C_TYPE_LECTIN_2"/>
    <property type="match status" value="2"/>
</dbReference>
<dbReference type="Proteomes" id="UP000735302">
    <property type="component" value="Unassembled WGS sequence"/>
</dbReference>
<dbReference type="InterPro" id="IPR016187">
    <property type="entry name" value="CTDL_fold"/>
</dbReference>
<evidence type="ECO:0000313" key="5">
    <source>
        <dbReference type="Proteomes" id="UP000735302"/>
    </source>
</evidence>
<evidence type="ECO:0000256" key="2">
    <source>
        <dbReference type="SAM" id="SignalP"/>
    </source>
</evidence>
<dbReference type="InterPro" id="IPR018378">
    <property type="entry name" value="C-type_lectin_CS"/>
</dbReference>
<dbReference type="Gene3D" id="3.10.100.10">
    <property type="entry name" value="Mannose-Binding Protein A, subunit A"/>
    <property type="match status" value="2"/>
</dbReference>
<proteinExistence type="predicted"/>
<dbReference type="InterPro" id="IPR001304">
    <property type="entry name" value="C-type_lectin-like"/>
</dbReference>
<organism evidence="4 5">
    <name type="scientific">Plakobranchus ocellatus</name>
    <dbReference type="NCBI Taxonomy" id="259542"/>
    <lineage>
        <taxon>Eukaryota</taxon>
        <taxon>Metazoa</taxon>
        <taxon>Spiralia</taxon>
        <taxon>Lophotrochozoa</taxon>
        <taxon>Mollusca</taxon>
        <taxon>Gastropoda</taxon>
        <taxon>Heterobranchia</taxon>
        <taxon>Euthyneura</taxon>
        <taxon>Panpulmonata</taxon>
        <taxon>Sacoglossa</taxon>
        <taxon>Placobranchoidea</taxon>
        <taxon>Plakobranchidae</taxon>
        <taxon>Plakobranchus</taxon>
    </lineage>
</organism>
<sequence>MAAFGQRSVLFLWTILFTFHSKAQSSLGSCDAGWTKYPSSKSCIKIFGAEVSGRKTWSNARLTCQQSEGDLVTIRDAGMTALIKKIRRSTTIKLKPRESGYWTGFWIGLHDRHFENNWIWLDENETATYTNWYYGQPDDWPYYKNGEDCAMAYLRDASWNDLHCTAKLPYICERPILSSAVGQCPAKWSKNPGTGTCIQMGGQPIRWQAARAECIKRDGNLVTIVDDYMNTFVNEIRKENVDEISWIGLNKMGRGGNFSWSKGNKQVKYTNWAAKYSGKNSKVKNCVVTGVNDVGEWAALKCTERRDFICERQPVCPLVGIVVSTQKSAETCRRHLGSDDEICSQIV</sequence>
<name>A0AAV3ZQ27_9GAST</name>
<feature type="chain" id="PRO_5043831201" evidence="2">
    <location>
        <begin position="26"/>
        <end position="347"/>
    </location>
</feature>
<comment type="caution">
    <text evidence="4">The sequence shown here is derived from an EMBL/GenBank/DDBJ whole genome shotgun (WGS) entry which is preliminary data.</text>
</comment>
<keyword evidence="5" id="KW-1185">Reference proteome</keyword>
<keyword evidence="1" id="KW-1015">Disulfide bond</keyword>
<reference evidence="4 5" key="1">
    <citation type="journal article" date="2021" name="Elife">
        <title>Chloroplast acquisition without the gene transfer in kleptoplastic sea slugs, Plakobranchus ocellatus.</title>
        <authorList>
            <person name="Maeda T."/>
            <person name="Takahashi S."/>
            <person name="Yoshida T."/>
            <person name="Shimamura S."/>
            <person name="Takaki Y."/>
            <person name="Nagai Y."/>
            <person name="Toyoda A."/>
            <person name="Suzuki Y."/>
            <person name="Arimoto A."/>
            <person name="Ishii H."/>
            <person name="Satoh N."/>
            <person name="Nishiyama T."/>
            <person name="Hasebe M."/>
            <person name="Maruyama T."/>
            <person name="Minagawa J."/>
            <person name="Obokata J."/>
            <person name="Shigenobu S."/>
        </authorList>
    </citation>
    <scope>NUCLEOTIDE SEQUENCE [LARGE SCALE GENOMIC DNA]</scope>
</reference>
<dbReference type="EMBL" id="BLXT01002832">
    <property type="protein sequence ID" value="GFN98040.1"/>
    <property type="molecule type" value="Genomic_DNA"/>
</dbReference>
<dbReference type="SUPFAM" id="SSF56436">
    <property type="entry name" value="C-type lectin-like"/>
    <property type="match status" value="2"/>
</dbReference>
<accession>A0AAV3ZQ27</accession>
<dbReference type="CDD" id="cd00037">
    <property type="entry name" value="CLECT"/>
    <property type="match status" value="2"/>
</dbReference>
<feature type="domain" description="C-type lectin" evidence="3">
    <location>
        <begin position="39"/>
        <end position="173"/>
    </location>
</feature>
<dbReference type="SMART" id="SM00034">
    <property type="entry name" value="CLECT"/>
    <property type="match status" value="2"/>
</dbReference>
<evidence type="ECO:0000313" key="4">
    <source>
        <dbReference type="EMBL" id="GFN98040.1"/>
    </source>
</evidence>
<dbReference type="PANTHER" id="PTHR22803">
    <property type="entry name" value="MANNOSE, PHOSPHOLIPASE, LECTIN RECEPTOR RELATED"/>
    <property type="match status" value="1"/>
</dbReference>
<dbReference type="InterPro" id="IPR050111">
    <property type="entry name" value="C-type_lectin/snaclec_domain"/>
</dbReference>
<dbReference type="PROSITE" id="PS00615">
    <property type="entry name" value="C_TYPE_LECTIN_1"/>
    <property type="match status" value="1"/>
</dbReference>
<feature type="signal peptide" evidence="2">
    <location>
        <begin position="1"/>
        <end position="25"/>
    </location>
</feature>
<feature type="domain" description="C-type lectin" evidence="3">
    <location>
        <begin position="193"/>
        <end position="311"/>
    </location>
</feature>